<reference evidence="3 4" key="1">
    <citation type="submission" date="2022-11" db="EMBL/GenBank/DDBJ databases">
        <title>Nonomuraea corallina sp. nov., a new species of the genus Nonomuraea isolated from sea side sediment in Thai sea.</title>
        <authorList>
            <person name="Ngamcharungchit C."/>
            <person name="Matsumoto A."/>
            <person name="Suriyachadkun C."/>
            <person name="Panbangred W."/>
            <person name="Inahashi Y."/>
            <person name="Intra B."/>
        </authorList>
    </citation>
    <scope>NUCLEOTIDE SEQUENCE [LARGE SCALE GENOMIC DNA]</scope>
    <source>
        <strain evidence="3 4">DSM 43553</strain>
    </source>
</reference>
<dbReference type="EMBL" id="JAPNUD010000004">
    <property type="protein sequence ID" value="MDA0639501.1"/>
    <property type="molecule type" value="Genomic_DNA"/>
</dbReference>
<feature type="region of interest" description="Disordered" evidence="1">
    <location>
        <begin position="1"/>
        <end position="58"/>
    </location>
</feature>
<dbReference type="Proteomes" id="UP001212498">
    <property type="component" value="Unassembled WGS sequence"/>
</dbReference>
<protein>
    <submittedName>
        <fullName evidence="3">Uncharacterized protein</fullName>
    </submittedName>
</protein>
<feature type="region of interest" description="Disordered" evidence="1">
    <location>
        <begin position="96"/>
        <end position="142"/>
    </location>
</feature>
<keyword evidence="2" id="KW-0812">Transmembrane</keyword>
<evidence type="ECO:0000256" key="1">
    <source>
        <dbReference type="SAM" id="MobiDB-lite"/>
    </source>
</evidence>
<evidence type="ECO:0000313" key="4">
    <source>
        <dbReference type="Proteomes" id="UP001212498"/>
    </source>
</evidence>
<sequence>MRHGRQPSPDHAFPRSDFGQWDNTGQTRGTGHRNHGPQEQFDPRAWQDGFGMNLPPYDPPPRRNTGLIVALSVGLAVVLVGGGVAGAAYYVNASGSAPAAQPSTAPSFPTTAPWQSGEPSEEPSQEPTAEPEPTAAPDESGTRFAHTEFQDWRFEFQGVRYSAKKVGGWTYDTCDPVDARGVLAGNKCQRAIQIAYTAYRGHVKAVQVMMEFPTASVARATAKKLQKQAGNSVNTRRDMTHADFAYGMIRTNPSQNYVVATVVTADTSAKAKAENFHLYLHAYAASRLLLRDVTVTT</sequence>
<feature type="transmembrane region" description="Helical" evidence="2">
    <location>
        <begin position="67"/>
        <end position="91"/>
    </location>
</feature>
<name>A0ABT4SQG0_9ACTN</name>
<gene>
    <name evidence="3" type="ORF">OUY24_02580</name>
</gene>
<comment type="caution">
    <text evidence="3">The sequence shown here is derived from an EMBL/GenBank/DDBJ whole genome shotgun (WGS) entry which is preliminary data.</text>
</comment>
<feature type="compositionally biased region" description="Low complexity" evidence="1">
    <location>
        <begin position="125"/>
        <end position="139"/>
    </location>
</feature>
<evidence type="ECO:0000256" key="2">
    <source>
        <dbReference type="SAM" id="Phobius"/>
    </source>
</evidence>
<accession>A0ABT4SQG0</accession>
<evidence type="ECO:0000313" key="3">
    <source>
        <dbReference type="EMBL" id="MDA0639501.1"/>
    </source>
</evidence>
<dbReference type="RefSeq" id="WP_271274988.1">
    <property type="nucleotide sequence ID" value="NZ_JAPNUD010000004.1"/>
</dbReference>
<feature type="compositionally biased region" description="Low complexity" evidence="1">
    <location>
        <begin position="96"/>
        <end position="113"/>
    </location>
</feature>
<keyword evidence="2" id="KW-0472">Membrane</keyword>
<keyword evidence="4" id="KW-1185">Reference proteome</keyword>
<organism evidence="3 4">
    <name type="scientific">Nonomuraea ferruginea</name>
    <dbReference type="NCBI Taxonomy" id="46174"/>
    <lineage>
        <taxon>Bacteria</taxon>
        <taxon>Bacillati</taxon>
        <taxon>Actinomycetota</taxon>
        <taxon>Actinomycetes</taxon>
        <taxon>Streptosporangiales</taxon>
        <taxon>Streptosporangiaceae</taxon>
        <taxon>Nonomuraea</taxon>
    </lineage>
</organism>
<proteinExistence type="predicted"/>
<keyword evidence="2" id="KW-1133">Transmembrane helix</keyword>